<dbReference type="SMART" id="SM00382">
    <property type="entry name" value="AAA"/>
    <property type="match status" value="1"/>
</dbReference>
<keyword evidence="5 11" id="KW-0067">ATP-binding</keyword>
<dbReference type="InterPro" id="IPR003439">
    <property type="entry name" value="ABC_transporter-like_ATP-bd"/>
</dbReference>
<name>A0A085G625_EWIA3</name>
<dbReference type="PROSITE" id="PS00211">
    <property type="entry name" value="ABC_TRANSPORTER_1"/>
    <property type="match status" value="1"/>
</dbReference>
<dbReference type="SUPFAM" id="SSF52540">
    <property type="entry name" value="P-loop containing nucleoside triphosphate hydrolases"/>
    <property type="match status" value="1"/>
</dbReference>
<dbReference type="EMBL" id="JMPJ01000065">
    <property type="protein sequence ID" value="KFC79170.1"/>
    <property type="molecule type" value="Genomic_DNA"/>
</dbReference>
<proteinExistence type="predicted"/>
<dbReference type="PANTHER" id="PTHR11384">
    <property type="entry name" value="ATP-BINDING CASSETTE, SUB-FAMILY D MEMBER"/>
    <property type="match status" value="1"/>
</dbReference>
<feature type="transmembrane region" description="Helical" evidence="8">
    <location>
        <begin position="64"/>
        <end position="85"/>
    </location>
</feature>
<dbReference type="GO" id="GO:0005886">
    <property type="term" value="C:plasma membrane"/>
    <property type="evidence" value="ECO:0007669"/>
    <property type="project" value="UniProtKB-SubCell"/>
</dbReference>
<comment type="caution">
    <text evidence="11">The sequence shown here is derived from an EMBL/GenBank/DDBJ whole genome shotgun (WGS) entry which is preliminary data.</text>
</comment>
<keyword evidence="2" id="KW-0813">Transport</keyword>
<feature type="transmembrane region" description="Helical" evidence="8">
    <location>
        <begin position="225"/>
        <end position="245"/>
    </location>
</feature>
<dbReference type="eggNOG" id="COG4178">
    <property type="taxonomic scope" value="Bacteria"/>
</dbReference>
<evidence type="ECO:0000313" key="11">
    <source>
        <dbReference type="EMBL" id="KFC79170.1"/>
    </source>
</evidence>
<keyword evidence="11" id="KW-0378">Hydrolase</keyword>
<dbReference type="CDD" id="cd03223">
    <property type="entry name" value="ABCD_peroxisomal_ALDP"/>
    <property type="match status" value="1"/>
</dbReference>
<reference evidence="11 12" key="1">
    <citation type="submission" date="2014-05" db="EMBL/GenBank/DDBJ databases">
        <title>ATOL: Assembling a taxonomically balanced genome-scale reconstruction of the evolutionary history of the Enterobacteriaceae.</title>
        <authorList>
            <person name="Plunkett G.III."/>
            <person name="Neeno-Eckwall E.C."/>
            <person name="Glasner J.D."/>
            <person name="Perna N.T."/>
        </authorList>
    </citation>
    <scope>NUCLEOTIDE SEQUENCE [LARGE SCALE GENOMIC DNA]</scope>
    <source>
        <strain evidence="11 12">ATCC 33852</strain>
    </source>
</reference>
<dbReference type="GO" id="GO:0140359">
    <property type="term" value="F:ABC-type transporter activity"/>
    <property type="evidence" value="ECO:0007669"/>
    <property type="project" value="InterPro"/>
</dbReference>
<dbReference type="PANTHER" id="PTHR11384:SF59">
    <property type="entry name" value="LYSOSOMAL COBALAMIN TRANSPORTER ABCD4"/>
    <property type="match status" value="1"/>
</dbReference>
<accession>A0A085G625</accession>
<evidence type="ECO:0000256" key="4">
    <source>
        <dbReference type="ARBA" id="ARBA00022741"/>
    </source>
</evidence>
<dbReference type="PROSITE" id="PS50929">
    <property type="entry name" value="ABC_TM1F"/>
    <property type="match status" value="1"/>
</dbReference>
<dbReference type="Pfam" id="PF00005">
    <property type="entry name" value="ABC_tran"/>
    <property type="match status" value="1"/>
</dbReference>
<evidence type="ECO:0000259" key="9">
    <source>
        <dbReference type="PROSITE" id="PS50893"/>
    </source>
</evidence>
<feature type="transmembrane region" description="Helical" evidence="8">
    <location>
        <begin position="184"/>
        <end position="205"/>
    </location>
</feature>
<dbReference type="STRING" id="910964.GEAM_2976"/>
<evidence type="ECO:0000256" key="7">
    <source>
        <dbReference type="ARBA" id="ARBA00023136"/>
    </source>
</evidence>
<dbReference type="Gene3D" id="1.20.1560.10">
    <property type="entry name" value="ABC transporter type 1, transmembrane domain"/>
    <property type="match status" value="1"/>
</dbReference>
<dbReference type="SUPFAM" id="SSF90123">
    <property type="entry name" value="ABC transporter transmembrane region"/>
    <property type="match status" value="1"/>
</dbReference>
<evidence type="ECO:0000256" key="8">
    <source>
        <dbReference type="SAM" id="Phobius"/>
    </source>
</evidence>
<keyword evidence="7 8" id="KW-0472">Membrane</keyword>
<dbReference type="InterPro" id="IPR017871">
    <property type="entry name" value="ABC_transporter-like_CS"/>
</dbReference>
<keyword evidence="6 8" id="KW-1133">Transmembrane helix</keyword>
<dbReference type="InterPro" id="IPR036640">
    <property type="entry name" value="ABC1_TM_sf"/>
</dbReference>
<keyword evidence="12" id="KW-1185">Reference proteome</keyword>
<keyword evidence="4" id="KW-0547">Nucleotide-binding</keyword>
<evidence type="ECO:0000259" key="10">
    <source>
        <dbReference type="PROSITE" id="PS50929"/>
    </source>
</evidence>
<dbReference type="InterPro" id="IPR011527">
    <property type="entry name" value="ABC1_TM_dom"/>
</dbReference>
<evidence type="ECO:0000256" key="3">
    <source>
        <dbReference type="ARBA" id="ARBA00022692"/>
    </source>
</evidence>
<dbReference type="EC" id="3.6.1.3" evidence="11"/>
<organism evidence="11 12">
    <name type="scientific">Ewingella americana (strain ATCC 33852 / DSM 4580 / CCUG 14506 / JCM 5911 / LMG 7869 / NCTC 12157 / CDC 1468-78)</name>
    <dbReference type="NCBI Taxonomy" id="910964"/>
    <lineage>
        <taxon>Bacteria</taxon>
        <taxon>Pseudomonadati</taxon>
        <taxon>Pseudomonadota</taxon>
        <taxon>Gammaproteobacteria</taxon>
        <taxon>Enterobacterales</taxon>
        <taxon>Yersiniaceae</taxon>
        <taxon>Ewingella</taxon>
    </lineage>
</organism>
<gene>
    <name evidence="11" type="ORF">GEAM_2976</name>
</gene>
<evidence type="ECO:0000256" key="6">
    <source>
        <dbReference type="ARBA" id="ARBA00022989"/>
    </source>
</evidence>
<dbReference type="InterPro" id="IPR003593">
    <property type="entry name" value="AAA+_ATPase"/>
</dbReference>
<comment type="subcellular location">
    <subcellularLocation>
        <location evidence="1">Cell membrane</location>
        <topology evidence="1">Multi-pass membrane protein</topology>
    </subcellularLocation>
</comment>
<evidence type="ECO:0000256" key="2">
    <source>
        <dbReference type="ARBA" id="ARBA00022448"/>
    </source>
</evidence>
<dbReference type="InterPro" id="IPR027417">
    <property type="entry name" value="P-loop_NTPase"/>
</dbReference>
<dbReference type="GO" id="GO:0016887">
    <property type="term" value="F:ATP hydrolysis activity"/>
    <property type="evidence" value="ECO:0007669"/>
    <property type="project" value="InterPro"/>
</dbReference>
<evidence type="ECO:0000313" key="12">
    <source>
        <dbReference type="Proteomes" id="UP000028640"/>
    </source>
</evidence>
<sequence length="615" mass="70011">MQEKHPYMCAIALSRWLTHSGMITHSQHENIETWLFMTNKPGKSAPWRAVWQLIKPYWLSEEKWRAWGMLSAIVILSLAGVYLSVQLNEWNRVFYDALQNRNYPVFKAQLFKFTWLALIFIVIAIYKVYLTQGLQMSWRRWMTEEYMDKWLGNHAYYYTEYQHQVDNPDQRIAEDLNALTSGTLSLVLGLLSSVVTLFSFVFILWSISGPLTFMFSSHEFTIPGYMVWFALLYAVVGSVIVWWVGKPLVRLGFNQEWFEANFRFGLIRIRENSDAIALYHGEKSERDQLSSKFESIKTNWWSIMKVTRRLNVASTFYAQFANIFPILVASPRYFSGAIQMGSLMQISSAFGQVQGALSWFIGAFTDLASWKACVNRLAGFNAAIDQVNAQPRGIDVRESDKVDLQLDDLTLKLPNGTALFSNVSASLQAGERVLVAGPSGCGKSTLLRAIAGIWPYGAGSIHLAAGKSYLFLPQRSYIPIGTLREALSYPQSDREYTDDQLNTVLEQCCLPHLQSVLDDYANWSQRLSPGEQQRLSFARALLIKPAILFLDEATSALDDETEQRMYSLLVSELPDTSVVSVAHRNTVAKYHQHCWRFKRSEEGGSHFSASALLPE</sequence>
<dbReference type="Pfam" id="PF06472">
    <property type="entry name" value="ABC_membrane_2"/>
    <property type="match status" value="1"/>
</dbReference>
<dbReference type="AlphaFoldDB" id="A0A085G625"/>
<dbReference type="Proteomes" id="UP000028640">
    <property type="component" value="Unassembled WGS sequence"/>
</dbReference>
<feature type="domain" description="ABC transmembrane type-1" evidence="10">
    <location>
        <begin position="72"/>
        <end position="369"/>
    </location>
</feature>
<feature type="domain" description="ABC transporter" evidence="9">
    <location>
        <begin position="404"/>
        <end position="612"/>
    </location>
</feature>
<dbReference type="EC" id="3.6.1.15" evidence="11"/>
<evidence type="ECO:0000256" key="1">
    <source>
        <dbReference type="ARBA" id="ARBA00004651"/>
    </source>
</evidence>
<protein>
    <submittedName>
        <fullName evidence="11">ATP-binding component of an ABC superfamily transporter</fullName>
        <ecNumber evidence="11">3.6.1.15</ecNumber>
        <ecNumber evidence="11">3.6.1.3</ecNumber>
    </submittedName>
</protein>
<dbReference type="PROSITE" id="PS50893">
    <property type="entry name" value="ABC_TRANSPORTER_2"/>
    <property type="match status" value="1"/>
</dbReference>
<dbReference type="Gene3D" id="3.40.50.300">
    <property type="entry name" value="P-loop containing nucleotide triphosphate hydrolases"/>
    <property type="match status" value="1"/>
</dbReference>
<dbReference type="GO" id="GO:0005524">
    <property type="term" value="F:ATP binding"/>
    <property type="evidence" value="ECO:0007669"/>
    <property type="project" value="UniProtKB-KW"/>
</dbReference>
<dbReference type="InterPro" id="IPR050835">
    <property type="entry name" value="ABC_transporter_sub-D"/>
</dbReference>
<keyword evidence="3 8" id="KW-0812">Transmembrane</keyword>
<feature type="transmembrane region" description="Helical" evidence="8">
    <location>
        <begin position="110"/>
        <end position="130"/>
    </location>
</feature>
<evidence type="ECO:0000256" key="5">
    <source>
        <dbReference type="ARBA" id="ARBA00022840"/>
    </source>
</evidence>